<protein>
    <submittedName>
        <fullName evidence="2">Uncharacterized protein</fullName>
    </submittedName>
</protein>
<comment type="caution">
    <text evidence="2">The sequence shown here is derived from an EMBL/GenBank/DDBJ whole genome shotgun (WGS) entry which is preliminary data.</text>
</comment>
<dbReference type="Pfam" id="PF14617">
    <property type="entry name" value="CMS1"/>
    <property type="match status" value="1"/>
</dbReference>
<evidence type="ECO:0000256" key="1">
    <source>
        <dbReference type="SAM" id="MobiDB-lite"/>
    </source>
</evidence>
<dbReference type="EMBL" id="CAIJEN010000005">
    <property type="protein sequence ID" value="CAD0086501.1"/>
    <property type="molecule type" value="Genomic_DNA"/>
</dbReference>
<gene>
    <name evidence="2" type="ORF">AWRI4619_LOCUS4152</name>
</gene>
<dbReference type="AlphaFoldDB" id="A0A9N8P8F5"/>
<feature type="compositionally biased region" description="Polar residues" evidence="1">
    <location>
        <begin position="18"/>
        <end position="30"/>
    </location>
</feature>
<name>A0A9N8P8F5_9PEZI</name>
<evidence type="ECO:0000313" key="3">
    <source>
        <dbReference type="Proteomes" id="UP000716446"/>
    </source>
</evidence>
<dbReference type="Proteomes" id="UP000716446">
    <property type="component" value="Unassembled WGS sequence"/>
</dbReference>
<feature type="compositionally biased region" description="Basic residues" evidence="1">
    <location>
        <begin position="51"/>
        <end position="64"/>
    </location>
</feature>
<dbReference type="InterPro" id="IPR032704">
    <property type="entry name" value="Cms1"/>
</dbReference>
<organism evidence="2 3">
    <name type="scientific">Aureobasidium vineae</name>
    <dbReference type="NCBI Taxonomy" id="2773715"/>
    <lineage>
        <taxon>Eukaryota</taxon>
        <taxon>Fungi</taxon>
        <taxon>Dikarya</taxon>
        <taxon>Ascomycota</taxon>
        <taxon>Pezizomycotina</taxon>
        <taxon>Dothideomycetes</taxon>
        <taxon>Dothideomycetidae</taxon>
        <taxon>Dothideales</taxon>
        <taxon>Saccotheciaceae</taxon>
        <taxon>Aureobasidium</taxon>
    </lineage>
</organism>
<keyword evidence="3" id="KW-1185">Reference proteome</keyword>
<evidence type="ECO:0000313" key="2">
    <source>
        <dbReference type="EMBL" id="CAD0086501.1"/>
    </source>
</evidence>
<feature type="region of interest" description="Disordered" evidence="1">
    <location>
        <begin position="1"/>
        <end position="71"/>
    </location>
</feature>
<reference evidence="2" key="1">
    <citation type="submission" date="2020-06" db="EMBL/GenBank/DDBJ databases">
        <authorList>
            <person name="Onetto C."/>
        </authorList>
    </citation>
    <scope>NUCLEOTIDE SEQUENCE</scope>
</reference>
<sequence>MSDTEEGGVGIPLMEPLSPSTSPEPQTRPSGSKRKREDGDEDEAPATQTKAAKRKKAKNAKKAKQPKDIEEDALDLEAGVNHAIAHMDSQLLADHVAQRTKRFHNELSDMELEDMHIPC</sequence>
<proteinExistence type="predicted"/>
<accession>A0A9N8P8F5</accession>